<reference evidence="1" key="1">
    <citation type="submission" date="2018-06" db="EMBL/GenBank/DDBJ databases">
        <authorList>
            <person name="Zhirakovskaya E."/>
        </authorList>
    </citation>
    <scope>NUCLEOTIDE SEQUENCE</scope>
</reference>
<accession>A0A3B0Y1D7</accession>
<evidence type="ECO:0000313" key="1">
    <source>
        <dbReference type="EMBL" id="VAW69397.1"/>
    </source>
</evidence>
<organism evidence="1">
    <name type="scientific">hydrothermal vent metagenome</name>
    <dbReference type="NCBI Taxonomy" id="652676"/>
    <lineage>
        <taxon>unclassified sequences</taxon>
        <taxon>metagenomes</taxon>
        <taxon>ecological metagenomes</taxon>
    </lineage>
</organism>
<protein>
    <submittedName>
        <fullName evidence="1">Uncharacterized protein</fullName>
    </submittedName>
</protein>
<gene>
    <name evidence="1" type="ORF">MNBD_GAMMA10-773</name>
</gene>
<dbReference type="EMBL" id="UOFJ01000422">
    <property type="protein sequence ID" value="VAW69397.1"/>
    <property type="molecule type" value="Genomic_DNA"/>
</dbReference>
<dbReference type="AlphaFoldDB" id="A0A3B0Y1D7"/>
<proteinExistence type="predicted"/>
<name>A0A3B0Y1D7_9ZZZZ</name>
<sequence>MSKYVSGREKFVEELFSKYKNINVNISDFRVIASKNKAQLNVVLDNLVDINDRKIIPGGWSRFQTTIAYNDKNQLKVIW</sequence>